<dbReference type="SUPFAM" id="SSF50715">
    <property type="entry name" value="Ribosomal protein L25-like"/>
    <property type="match status" value="1"/>
</dbReference>
<evidence type="ECO:0000313" key="6">
    <source>
        <dbReference type="EMBL" id="PIR43269.1"/>
    </source>
</evidence>
<dbReference type="PANTHER" id="PTHR33284">
    <property type="entry name" value="RIBOSOMAL PROTEIN L25/GLN-TRNA SYNTHETASE, ANTI-CODON-BINDING DOMAIN-CONTAINING PROTEIN"/>
    <property type="match status" value="1"/>
</dbReference>
<dbReference type="AlphaFoldDB" id="A0A2H0R9R4"/>
<proteinExistence type="predicted"/>
<dbReference type="EMBL" id="PCXU01000030">
    <property type="protein sequence ID" value="PIR43269.1"/>
    <property type="molecule type" value="Genomic_DNA"/>
</dbReference>
<feature type="non-terminal residue" evidence="6">
    <location>
        <position position="116"/>
    </location>
</feature>
<dbReference type="InterPro" id="IPR020930">
    <property type="entry name" value="Ribosomal_uL5_bac-type"/>
</dbReference>
<dbReference type="InterPro" id="IPR020056">
    <property type="entry name" value="Rbsml_bL25/Gln-tRNA_synth_N"/>
</dbReference>
<reference evidence="6 7" key="1">
    <citation type="submission" date="2017-09" db="EMBL/GenBank/DDBJ databases">
        <title>Depth-based differentiation of microbial function through sediment-hosted aquifers and enrichment of novel symbionts in the deep terrestrial subsurface.</title>
        <authorList>
            <person name="Probst A.J."/>
            <person name="Ladd B."/>
            <person name="Jarett J.K."/>
            <person name="Geller-Mcgrath D.E."/>
            <person name="Sieber C.M."/>
            <person name="Emerson J.B."/>
            <person name="Anantharaman K."/>
            <person name="Thomas B.C."/>
            <person name="Malmstrom R."/>
            <person name="Stieglmeier M."/>
            <person name="Klingl A."/>
            <person name="Woyke T."/>
            <person name="Ryan C.M."/>
            <person name="Banfield J.F."/>
        </authorList>
    </citation>
    <scope>NUCLEOTIDE SEQUENCE [LARGE SCALE GENOMIC DNA]</scope>
    <source>
        <strain evidence="6">CG10_big_fil_rev_8_21_14_0_10_32_10</strain>
    </source>
</reference>
<dbReference type="PANTHER" id="PTHR33284:SF1">
    <property type="entry name" value="RIBOSOMAL PROTEIN L25_GLN-TRNA SYNTHETASE, ANTI-CODON-BINDING DOMAIN-CONTAINING PROTEIN"/>
    <property type="match status" value="1"/>
</dbReference>
<evidence type="ECO:0000259" key="5">
    <source>
        <dbReference type="Pfam" id="PF01386"/>
    </source>
</evidence>
<evidence type="ECO:0000256" key="3">
    <source>
        <dbReference type="ARBA" id="ARBA00022980"/>
    </source>
</evidence>
<evidence type="ECO:0000313" key="7">
    <source>
        <dbReference type="Proteomes" id="UP000230214"/>
    </source>
</evidence>
<dbReference type="GO" id="GO:0006412">
    <property type="term" value="P:translation"/>
    <property type="evidence" value="ECO:0007669"/>
    <property type="project" value="InterPro"/>
</dbReference>
<accession>A0A2H0R9R4</accession>
<keyword evidence="1" id="KW-0699">rRNA-binding</keyword>
<dbReference type="GO" id="GO:0022625">
    <property type="term" value="C:cytosolic large ribosomal subunit"/>
    <property type="evidence" value="ECO:0007669"/>
    <property type="project" value="TreeGrafter"/>
</dbReference>
<dbReference type="Proteomes" id="UP000230214">
    <property type="component" value="Unassembled WGS sequence"/>
</dbReference>
<evidence type="ECO:0000256" key="4">
    <source>
        <dbReference type="ARBA" id="ARBA00023274"/>
    </source>
</evidence>
<dbReference type="Pfam" id="PF01386">
    <property type="entry name" value="Ribosomal_L25p"/>
    <property type="match status" value="1"/>
</dbReference>
<dbReference type="InterPro" id="IPR011035">
    <property type="entry name" value="Ribosomal_bL25/Gln-tRNA_synth"/>
</dbReference>
<name>A0A2H0R9R4_UNCKA</name>
<dbReference type="GO" id="GO:0003735">
    <property type="term" value="F:structural constituent of ribosome"/>
    <property type="evidence" value="ECO:0007669"/>
    <property type="project" value="InterPro"/>
</dbReference>
<protein>
    <submittedName>
        <fullName evidence="6">50S ribosomal protein L25</fullName>
    </submittedName>
</protein>
<organism evidence="6 7">
    <name type="scientific">candidate division WWE3 bacterium CG10_big_fil_rev_8_21_14_0_10_32_10</name>
    <dbReference type="NCBI Taxonomy" id="1975090"/>
    <lineage>
        <taxon>Bacteria</taxon>
        <taxon>Katanobacteria</taxon>
    </lineage>
</organism>
<keyword evidence="3 6" id="KW-0689">Ribosomal protein</keyword>
<dbReference type="Gene3D" id="2.40.240.10">
    <property type="entry name" value="Ribosomal Protein L25, Chain P"/>
    <property type="match status" value="1"/>
</dbReference>
<feature type="domain" description="Large ribosomal subunit protein bL25 L25" evidence="5">
    <location>
        <begin position="3"/>
        <end position="94"/>
    </location>
</feature>
<dbReference type="GO" id="GO:0008097">
    <property type="term" value="F:5S rRNA binding"/>
    <property type="evidence" value="ECO:0007669"/>
    <property type="project" value="InterPro"/>
</dbReference>
<evidence type="ECO:0000256" key="1">
    <source>
        <dbReference type="ARBA" id="ARBA00022730"/>
    </source>
</evidence>
<dbReference type="InterPro" id="IPR029751">
    <property type="entry name" value="Ribosomal_L25_dom"/>
</dbReference>
<evidence type="ECO:0000256" key="2">
    <source>
        <dbReference type="ARBA" id="ARBA00022884"/>
    </source>
</evidence>
<sequence>MKLSVQTRKLGTKGDVNKLRREGNIPGIIYSDAGAGTPISLSKDEMKAVVRNLQQPGILATTVFELNLGDKKQKVVVKDIQYHVVSYDILHMDFALLSDDKQVSVNVPITLDGKID</sequence>
<dbReference type="CDD" id="cd00495">
    <property type="entry name" value="Ribosomal_L25_TL5_CTC"/>
    <property type="match status" value="1"/>
</dbReference>
<dbReference type="NCBIfam" id="TIGR00731">
    <property type="entry name" value="bL25_bact_ctc"/>
    <property type="match status" value="1"/>
</dbReference>
<comment type="caution">
    <text evidence="6">The sequence shown here is derived from an EMBL/GenBank/DDBJ whole genome shotgun (WGS) entry which is preliminary data.</text>
</comment>
<gene>
    <name evidence="6" type="ORF">COV24_03700</name>
</gene>
<dbReference type="InterPro" id="IPR001021">
    <property type="entry name" value="Ribosomal_bL25_long"/>
</dbReference>
<keyword evidence="4" id="KW-0687">Ribonucleoprotein</keyword>
<keyword evidence="2" id="KW-0694">RNA-binding</keyword>